<dbReference type="InterPro" id="IPR032820">
    <property type="entry name" value="ATPase_put"/>
</dbReference>
<feature type="region of interest" description="Disordered" evidence="1">
    <location>
        <begin position="1"/>
        <end position="27"/>
    </location>
</feature>
<keyword evidence="2" id="KW-1133">Transmembrane helix</keyword>
<sequence>MSQLNQNNQSSNKSKPHKPHKPLKDQKDKLNTYARFSSIALQMFAIIGVGTYAGVKLDEYYPNEHNLYTIILSLLSVVLSIVFVIRRIIAASKEN</sequence>
<dbReference type="Proteomes" id="UP000447545">
    <property type="component" value="Unassembled WGS sequence"/>
</dbReference>
<keyword evidence="4" id="KW-1185">Reference proteome</keyword>
<evidence type="ECO:0000313" key="4">
    <source>
        <dbReference type="Proteomes" id="UP000447545"/>
    </source>
</evidence>
<dbReference type="Pfam" id="PF09527">
    <property type="entry name" value="ATPase_gene1"/>
    <property type="match status" value="1"/>
</dbReference>
<proteinExistence type="predicted"/>
<name>A0A7K1GD49_9FLAO</name>
<dbReference type="RefSeq" id="WP_155089243.1">
    <property type="nucleotide sequence ID" value="NZ_WJYA01000005.1"/>
</dbReference>
<gene>
    <name evidence="3" type="ORF">F1003_09870</name>
</gene>
<comment type="caution">
    <text evidence="3">The sequence shown here is derived from an EMBL/GenBank/DDBJ whole genome shotgun (WGS) entry which is preliminary data.</text>
</comment>
<keyword evidence="2" id="KW-0472">Membrane</keyword>
<feature type="transmembrane region" description="Helical" evidence="2">
    <location>
        <begin position="33"/>
        <end position="55"/>
    </location>
</feature>
<organism evidence="3 4">
    <name type="scientific">Winogradskyella ouciana</name>
    <dbReference type="NCBI Taxonomy" id="2608631"/>
    <lineage>
        <taxon>Bacteria</taxon>
        <taxon>Pseudomonadati</taxon>
        <taxon>Bacteroidota</taxon>
        <taxon>Flavobacteriia</taxon>
        <taxon>Flavobacteriales</taxon>
        <taxon>Flavobacteriaceae</taxon>
        <taxon>Winogradskyella</taxon>
    </lineage>
</organism>
<protein>
    <recommendedName>
        <fullName evidence="5">F0F1-ATPase subunit Ca2+/Mg2+ transporter</fullName>
    </recommendedName>
</protein>
<feature type="compositionally biased region" description="Low complexity" evidence="1">
    <location>
        <begin position="1"/>
        <end position="13"/>
    </location>
</feature>
<evidence type="ECO:0000256" key="1">
    <source>
        <dbReference type="SAM" id="MobiDB-lite"/>
    </source>
</evidence>
<dbReference type="EMBL" id="WJYA01000005">
    <property type="protein sequence ID" value="MTE27232.1"/>
    <property type="molecule type" value="Genomic_DNA"/>
</dbReference>
<dbReference type="AlphaFoldDB" id="A0A7K1GD49"/>
<evidence type="ECO:0008006" key="5">
    <source>
        <dbReference type="Google" id="ProtNLM"/>
    </source>
</evidence>
<keyword evidence="2" id="KW-0812">Transmembrane</keyword>
<evidence type="ECO:0000313" key="3">
    <source>
        <dbReference type="EMBL" id="MTE27232.1"/>
    </source>
</evidence>
<reference evidence="3 4" key="1">
    <citation type="submission" date="2019-11" db="EMBL/GenBank/DDBJ databases">
        <title>Winogradskyella ouciana sp. nov., isolated from the hadal seawater of the Mariana Trench.</title>
        <authorList>
            <person name="Liu R."/>
        </authorList>
    </citation>
    <scope>NUCLEOTIDE SEQUENCE [LARGE SCALE GENOMIC DNA]</scope>
    <source>
        <strain evidence="3 4">ZXX205</strain>
    </source>
</reference>
<feature type="transmembrane region" description="Helical" evidence="2">
    <location>
        <begin position="67"/>
        <end position="85"/>
    </location>
</feature>
<evidence type="ECO:0000256" key="2">
    <source>
        <dbReference type="SAM" id="Phobius"/>
    </source>
</evidence>
<accession>A0A7K1GD49</accession>